<comment type="caution">
    <text evidence="4">The sequence shown here is derived from an EMBL/GenBank/DDBJ whole genome shotgun (WGS) entry which is preliminary data.</text>
</comment>
<evidence type="ECO:0000313" key="5">
    <source>
        <dbReference type="Proteomes" id="UP001241747"/>
    </source>
</evidence>
<comment type="similarity">
    <text evidence="3">Belongs to the gas vesicle GvpK family.</text>
</comment>
<sequence length="101" mass="11471">MTTTCTPETLDAALRGRIDIDPERVEQGLVRLVLMLVETVRQVVERQAIRRVEGGTLNDEEIERLGLALLRLEEKMDELRLHFGLSEDDLALKLHIPLDGL</sequence>
<evidence type="ECO:0000256" key="3">
    <source>
        <dbReference type="ARBA" id="ARBA00035659"/>
    </source>
</evidence>
<evidence type="ECO:0000256" key="2">
    <source>
        <dbReference type="ARBA" id="ARBA00035108"/>
    </source>
</evidence>
<dbReference type="Pfam" id="PF05121">
    <property type="entry name" value="GvpK"/>
    <property type="match status" value="1"/>
</dbReference>
<dbReference type="RefSeq" id="WP_237347654.1">
    <property type="nucleotide sequence ID" value="NZ_JABWGX010000044.1"/>
</dbReference>
<name>A0ABU0LIZ9_XANAG</name>
<keyword evidence="1" id="KW-0304">Gas vesicle</keyword>
<evidence type="ECO:0000256" key="1">
    <source>
        <dbReference type="ARBA" id="ARBA00022987"/>
    </source>
</evidence>
<protein>
    <recommendedName>
        <fullName evidence="6">Gas vesicle protein K</fullName>
    </recommendedName>
</protein>
<dbReference type="PANTHER" id="PTHR40137">
    <property type="entry name" value="PROTEIN GVPK 1"/>
    <property type="match status" value="1"/>
</dbReference>
<accession>A0ABU0LIZ9</accession>
<dbReference type="EMBL" id="JAUSVY010000013">
    <property type="protein sequence ID" value="MDQ0507111.1"/>
    <property type="molecule type" value="Genomic_DNA"/>
</dbReference>
<keyword evidence="5" id="KW-1185">Reference proteome</keyword>
<gene>
    <name evidence="4" type="ORF">QOZ94_003927</name>
</gene>
<organism evidence="4 5">
    <name type="scientific">Xanthobacter agilis</name>
    <dbReference type="NCBI Taxonomy" id="47492"/>
    <lineage>
        <taxon>Bacteria</taxon>
        <taxon>Pseudomonadati</taxon>
        <taxon>Pseudomonadota</taxon>
        <taxon>Alphaproteobacteria</taxon>
        <taxon>Hyphomicrobiales</taxon>
        <taxon>Xanthobacteraceae</taxon>
        <taxon>Xanthobacter</taxon>
    </lineage>
</organism>
<evidence type="ECO:0000313" key="4">
    <source>
        <dbReference type="EMBL" id="MDQ0507111.1"/>
    </source>
</evidence>
<dbReference type="PANTHER" id="PTHR40137:SF2">
    <property type="entry name" value="PROTEIN GVPK 1"/>
    <property type="match status" value="1"/>
</dbReference>
<dbReference type="InterPro" id="IPR007805">
    <property type="entry name" value="GvpK"/>
</dbReference>
<proteinExistence type="inferred from homology"/>
<reference evidence="4 5" key="1">
    <citation type="submission" date="2023-07" db="EMBL/GenBank/DDBJ databases">
        <title>Genomic Encyclopedia of Type Strains, Phase IV (KMG-IV): sequencing the most valuable type-strain genomes for metagenomic binning, comparative biology and taxonomic classification.</title>
        <authorList>
            <person name="Goeker M."/>
        </authorList>
    </citation>
    <scope>NUCLEOTIDE SEQUENCE [LARGE SCALE GENOMIC DNA]</scope>
    <source>
        <strain evidence="4 5">DSM 3770</strain>
    </source>
</reference>
<comment type="subcellular location">
    <subcellularLocation>
        <location evidence="2">Gas vesicle</location>
    </subcellularLocation>
</comment>
<evidence type="ECO:0008006" key="6">
    <source>
        <dbReference type="Google" id="ProtNLM"/>
    </source>
</evidence>
<dbReference type="Proteomes" id="UP001241747">
    <property type="component" value="Unassembled WGS sequence"/>
</dbReference>